<proteinExistence type="predicted"/>
<evidence type="ECO:0000256" key="1">
    <source>
        <dbReference type="ARBA" id="ARBA00022729"/>
    </source>
</evidence>
<dbReference type="OrthoDB" id="9765879at2"/>
<dbReference type="InterPro" id="IPR008928">
    <property type="entry name" value="6-hairpin_glycosidase_sf"/>
</dbReference>
<dbReference type="AlphaFoldDB" id="A0A1M5BHN1"/>
<dbReference type="NCBIfam" id="TIGR04183">
    <property type="entry name" value="Por_Secre_tail"/>
    <property type="match status" value="1"/>
</dbReference>
<dbReference type="Gene3D" id="2.40.128.340">
    <property type="match status" value="2"/>
</dbReference>
<dbReference type="InterPro" id="IPR026444">
    <property type="entry name" value="Secre_tail"/>
</dbReference>
<protein>
    <submittedName>
        <fullName evidence="2">Por secretion system C-terminal sorting domain-containing protein</fullName>
    </submittedName>
</protein>
<sequence length="943" mass="106840">MKFFYYLILNFPVLLSAQIQPITQTPYNQNIVADNAAIQNVITLNKTFMGQSKLTGIFAANNYQPIFSNTEKWQEGSWFRGYFTGNEGNYGAFYNANPDVANTGRWSCHPQPRHTSKQIRAMIHFDNYYSNSANSPEIIKGLEYLISQQVNSPGNNLTDGGYIYWLGREGQDIFEQNDIPGNLSQNKVHVYETSSALAGLCEGYLYLKKNNIQLPNNLYESIVKAANNLYAVDLTGYNSDNYVAFGLWGLSKAYKITQDCRYLSKIIDLGEWLIGRQSNATGICNGTWPHGDEIFMNEPVYHEARINYHVIILRGLTESFDCIPKSNILFRQELLDAIKKATNHLIKYRVNYEDPYLPGSFFGTVSTYYSNRDCEKLDNLSFSFIYEDDIVETLAILAYYANFNTNNFNQAEIATLRKLLNIVSVHAQTRIDPASNVGVSPNQDPFGENQRAKERRAVQQMSSLAYYLDYTKAIDNNTKVFVVDNTNFFDSNRTSNVVSLDVNNDGIKNDIAYFETNGDKTFLYVANVANTNIISSVKKTWESTGYPLDLFSDRVVAGDFDNDGKYDDIAAVFDYGNNVTKIHVFRGTGSGFEYLGAGGFWSASGYDAKLLGDRVISGDFDNDGKIDDIAAFYDYGNNETRIHVFRGTGTSFEYLGADGFWKNINYPSNRIISKVISGDFDNDGKNDDIATFYDHPSSNEVSIDVFVGSGTNFQFQERWRSTGYPFSQFNNRIVSGNFDNDGFNDIITFYDFGNNETRMHLFKGTASGNFSYQGPNAYWSSVNFDSNKIKGKLAAFDSNGDGKSEIFAMYNMPNIDSKLQTFKNFSSGFELNELSDWWNNLCNGYLNTQAGNLTTRLFSNKLLIKEHTKNSDETKIYKNEDFFEVSSKSKIKNIQLFDFSGKMVKEFDNILSEKFRFNIPNNGSYIVKITDVNNKNSVNKIIN</sequence>
<dbReference type="SUPFAM" id="SSF69318">
    <property type="entry name" value="Integrin alpha N-terminal domain"/>
    <property type="match status" value="1"/>
</dbReference>
<keyword evidence="3" id="KW-1185">Reference proteome</keyword>
<dbReference type="EMBL" id="FQVO01000019">
    <property type="protein sequence ID" value="SHF41988.1"/>
    <property type="molecule type" value="Genomic_DNA"/>
</dbReference>
<dbReference type="GO" id="GO:0005975">
    <property type="term" value="P:carbohydrate metabolic process"/>
    <property type="evidence" value="ECO:0007669"/>
    <property type="project" value="InterPro"/>
</dbReference>
<dbReference type="STRING" id="1302685.SAMN05444408_11937"/>
<evidence type="ECO:0000313" key="3">
    <source>
        <dbReference type="Proteomes" id="UP000184236"/>
    </source>
</evidence>
<dbReference type="Proteomes" id="UP000184236">
    <property type="component" value="Unassembled WGS sequence"/>
</dbReference>
<keyword evidence="1" id="KW-0732">Signal</keyword>
<gene>
    <name evidence="2" type="ORF">SAMN05444408_11937</name>
</gene>
<organism evidence="2 3">
    <name type="scientific">Chryseobacterium takakiae</name>
    <dbReference type="NCBI Taxonomy" id="1302685"/>
    <lineage>
        <taxon>Bacteria</taxon>
        <taxon>Pseudomonadati</taxon>
        <taxon>Bacteroidota</taxon>
        <taxon>Flavobacteriia</taxon>
        <taxon>Flavobacteriales</taxon>
        <taxon>Weeksellaceae</taxon>
        <taxon>Chryseobacterium group</taxon>
        <taxon>Chryseobacterium</taxon>
    </lineage>
</organism>
<reference evidence="3" key="1">
    <citation type="submission" date="2016-11" db="EMBL/GenBank/DDBJ databases">
        <authorList>
            <person name="Varghese N."/>
            <person name="Submissions S."/>
        </authorList>
    </citation>
    <scope>NUCLEOTIDE SEQUENCE [LARGE SCALE GENOMIC DNA]</scope>
    <source>
        <strain evidence="3">DSM 26898</strain>
    </source>
</reference>
<dbReference type="RefSeq" id="WP_072886169.1">
    <property type="nucleotide sequence ID" value="NZ_FQVO01000019.1"/>
</dbReference>
<evidence type="ECO:0000313" key="2">
    <source>
        <dbReference type="EMBL" id="SHF41988.1"/>
    </source>
</evidence>
<dbReference type="SUPFAM" id="SSF48208">
    <property type="entry name" value="Six-hairpin glycosidases"/>
    <property type="match status" value="1"/>
</dbReference>
<name>A0A1M5BHN1_9FLAO</name>
<dbReference type="InterPro" id="IPR028994">
    <property type="entry name" value="Integrin_alpha_N"/>
</dbReference>
<accession>A0A1M5BHN1</accession>